<feature type="domain" description="Acyl-CoA dehydrogenase/oxidase N-terminal" evidence="8">
    <location>
        <begin position="38"/>
        <end position="127"/>
    </location>
</feature>
<protein>
    <recommendedName>
        <fullName evidence="11">Acyl-CoA dehydrogenase</fullName>
    </recommendedName>
</protein>
<evidence type="ECO:0000259" key="6">
    <source>
        <dbReference type="Pfam" id="PF00441"/>
    </source>
</evidence>
<dbReference type="SUPFAM" id="SSF47203">
    <property type="entry name" value="Acyl-CoA dehydrogenase C-terminal domain-like"/>
    <property type="match status" value="1"/>
</dbReference>
<dbReference type="Gene3D" id="2.40.110.10">
    <property type="entry name" value="Butyryl-CoA Dehydrogenase, subunit A, domain 2"/>
    <property type="match status" value="1"/>
</dbReference>
<organism evidence="9 10">
    <name type="scientific">Streptomyces pharetrae CZA14</name>
    <dbReference type="NCBI Taxonomy" id="1144883"/>
    <lineage>
        <taxon>Bacteria</taxon>
        <taxon>Bacillati</taxon>
        <taxon>Actinomycetota</taxon>
        <taxon>Actinomycetes</taxon>
        <taxon>Kitasatosporales</taxon>
        <taxon>Streptomycetaceae</taxon>
        <taxon>Streptomyces</taxon>
    </lineage>
</organism>
<sequence>MTTTAPPAQGLAAGPVDRFTRRLRELTGPGLPFGAAELAALDRADAFPADAVRALDEAGLPRYYVPAEHGGALDDFTVVMRLLRAVARIDLTVAAAHGKTYLGAVSTWIAGAEEPARRLARRITDGEVVSCALTERHHGSDLLSGEVTARPAADGGWLLNGEKWLINNVSRAGLVTVLARTHDAGGPRGFSLFLVDKARLAPGTHTCLPKVRTYGIRGADISGIALHDAHLPADALIGAPGQGVEIIVKALHITRTCCAAMSLGTGDHALRLAADFAAGHAGDDGTPLARRPHIRRELGEATAGLLLAEATGLVAVRSLHALTGEMSVVSAVAKAYVPAQVDALIARLLHLLGPHGLLGPGDPHGQFAKAERDHRIIGIFDGSSLVNRNALIEQFPRLARGYRKGRVDAAGLAEATSPHTAPRPFRPAALSLLSTAGASVPAGLPAAVAELRERARDSRDGAGLDSLLSLATRLLDATERLHEAMAAVRFTPRAVPAEAFDLAERYELCFAAACALHLWLRATPATGDGTPAPDTWLRGCLVKALTDLGEPVDDAEAQALDDCADLLLGRPPGHFPSLLDQLRPGTPQEANAS</sequence>
<comment type="caution">
    <text evidence="9">The sequence shown here is derived from an EMBL/GenBank/DDBJ whole genome shotgun (WGS) entry which is preliminary data.</text>
</comment>
<name>A0ABX3YP44_9ACTN</name>
<evidence type="ECO:0000256" key="2">
    <source>
        <dbReference type="ARBA" id="ARBA00009347"/>
    </source>
</evidence>
<evidence type="ECO:0008006" key="11">
    <source>
        <dbReference type="Google" id="ProtNLM"/>
    </source>
</evidence>
<dbReference type="InterPro" id="IPR046373">
    <property type="entry name" value="Acyl-CoA_Oxase/DH_mid-dom_sf"/>
</dbReference>
<dbReference type="Gene3D" id="1.10.540.10">
    <property type="entry name" value="Acyl-CoA dehydrogenase/oxidase, N-terminal domain"/>
    <property type="match status" value="1"/>
</dbReference>
<keyword evidence="10" id="KW-1185">Reference proteome</keyword>
<dbReference type="EMBL" id="MRYD01000011">
    <property type="protein sequence ID" value="OSZ61695.1"/>
    <property type="molecule type" value="Genomic_DNA"/>
</dbReference>
<evidence type="ECO:0000259" key="8">
    <source>
        <dbReference type="Pfam" id="PF02771"/>
    </source>
</evidence>
<dbReference type="InterPro" id="IPR009100">
    <property type="entry name" value="AcylCoA_DH/oxidase_NM_dom_sf"/>
</dbReference>
<evidence type="ECO:0000256" key="3">
    <source>
        <dbReference type="ARBA" id="ARBA00022630"/>
    </source>
</evidence>
<keyword evidence="5" id="KW-0560">Oxidoreductase</keyword>
<dbReference type="Gene3D" id="1.20.140.10">
    <property type="entry name" value="Butyryl-CoA Dehydrogenase, subunit A, domain 3"/>
    <property type="match status" value="1"/>
</dbReference>
<dbReference type="Pfam" id="PF00441">
    <property type="entry name" value="Acyl-CoA_dh_1"/>
    <property type="match status" value="1"/>
</dbReference>
<evidence type="ECO:0000256" key="1">
    <source>
        <dbReference type="ARBA" id="ARBA00001974"/>
    </source>
</evidence>
<dbReference type="Pfam" id="PF02770">
    <property type="entry name" value="Acyl-CoA_dh_M"/>
    <property type="match status" value="1"/>
</dbReference>
<dbReference type="SUPFAM" id="SSF56645">
    <property type="entry name" value="Acyl-CoA dehydrogenase NM domain-like"/>
    <property type="match status" value="1"/>
</dbReference>
<dbReference type="CDD" id="cd00567">
    <property type="entry name" value="ACAD"/>
    <property type="match status" value="1"/>
</dbReference>
<dbReference type="RefSeq" id="WP_086167953.1">
    <property type="nucleotide sequence ID" value="NZ_MRYD01000011.1"/>
</dbReference>
<dbReference type="Pfam" id="PF02771">
    <property type="entry name" value="Acyl-CoA_dh_N"/>
    <property type="match status" value="1"/>
</dbReference>
<dbReference type="InterPro" id="IPR037069">
    <property type="entry name" value="AcylCoA_DH/ox_N_sf"/>
</dbReference>
<feature type="domain" description="Acyl-CoA oxidase/dehydrogenase middle" evidence="7">
    <location>
        <begin position="131"/>
        <end position="228"/>
    </location>
</feature>
<evidence type="ECO:0000259" key="7">
    <source>
        <dbReference type="Pfam" id="PF02770"/>
    </source>
</evidence>
<evidence type="ECO:0000256" key="4">
    <source>
        <dbReference type="ARBA" id="ARBA00022827"/>
    </source>
</evidence>
<dbReference type="InterPro" id="IPR036250">
    <property type="entry name" value="AcylCo_DH-like_C"/>
</dbReference>
<comment type="cofactor">
    <cofactor evidence="1 5">
        <name>FAD</name>
        <dbReference type="ChEBI" id="CHEBI:57692"/>
    </cofactor>
</comment>
<evidence type="ECO:0000256" key="5">
    <source>
        <dbReference type="RuleBase" id="RU362125"/>
    </source>
</evidence>
<gene>
    <name evidence="9" type="ORF">OQI_04110</name>
</gene>
<accession>A0ABX3YP44</accession>
<comment type="similarity">
    <text evidence="2 5">Belongs to the acyl-CoA dehydrogenase family.</text>
</comment>
<dbReference type="InterPro" id="IPR009075">
    <property type="entry name" value="AcylCo_DH/oxidase_C"/>
</dbReference>
<dbReference type="PANTHER" id="PTHR43884">
    <property type="entry name" value="ACYL-COA DEHYDROGENASE"/>
    <property type="match status" value="1"/>
</dbReference>
<evidence type="ECO:0000313" key="9">
    <source>
        <dbReference type="EMBL" id="OSZ61695.1"/>
    </source>
</evidence>
<proteinExistence type="inferred from homology"/>
<dbReference type="InterPro" id="IPR013786">
    <property type="entry name" value="AcylCoA_DH/ox_N"/>
</dbReference>
<dbReference type="Proteomes" id="UP000194266">
    <property type="component" value="Unassembled WGS sequence"/>
</dbReference>
<keyword evidence="4 5" id="KW-0274">FAD</keyword>
<dbReference type="InterPro" id="IPR006091">
    <property type="entry name" value="Acyl-CoA_Oxase/DH_mid-dom"/>
</dbReference>
<keyword evidence="3 5" id="KW-0285">Flavoprotein</keyword>
<evidence type="ECO:0000313" key="10">
    <source>
        <dbReference type="Proteomes" id="UP000194266"/>
    </source>
</evidence>
<dbReference type="PANTHER" id="PTHR43884:SF19">
    <property type="entry name" value="ACYL-COA DEHYDROGENASE FADE4-RELATED"/>
    <property type="match status" value="1"/>
</dbReference>
<feature type="domain" description="Acyl-CoA dehydrogenase/oxidase C-terminal" evidence="6">
    <location>
        <begin position="241"/>
        <end position="393"/>
    </location>
</feature>
<reference evidence="9 10" key="1">
    <citation type="submission" date="2016-12" db="EMBL/GenBank/DDBJ databases">
        <title>Genome Mining:The Detection of Biosynthetic Gene Clusters to Aid in the Expression of Curamycin A produced by Streptomyces sp. strain CZA14.</title>
        <authorList>
            <person name="Durrell K.A."/>
            <person name="Kirby B.M."/>
            <person name="Khan W."/>
            <person name="Mthethwa T."/>
            <person name="Le Roes-Hill M."/>
        </authorList>
    </citation>
    <scope>NUCLEOTIDE SEQUENCE [LARGE SCALE GENOMIC DNA]</scope>
    <source>
        <strain evidence="9 10">CZA14</strain>
    </source>
</reference>